<reference evidence="2 3" key="1">
    <citation type="submission" date="2016-05" db="EMBL/GenBank/DDBJ databases">
        <title>Genome sequencing reveals origins of a unique bacterial endosymbiosis in the earliest lineages of terrestrial Fungi.</title>
        <authorList>
            <consortium name="DOE Joint Genome Institute"/>
            <person name="Uehling J."/>
            <person name="Gryganskyi A."/>
            <person name="Hameed K."/>
            <person name="Tschaplinski T."/>
            <person name="Misztal P."/>
            <person name="Wu S."/>
            <person name="Desiro A."/>
            <person name="Vande Pol N."/>
            <person name="Du Z.-Y."/>
            <person name="Zienkiewicz A."/>
            <person name="Zienkiewicz K."/>
            <person name="Morin E."/>
            <person name="Tisserant E."/>
            <person name="Splivallo R."/>
            <person name="Hainaut M."/>
            <person name="Henrissat B."/>
            <person name="Ohm R."/>
            <person name="Kuo A."/>
            <person name="Yan J."/>
            <person name="Lipzen A."/>
            <person name="Nolan M."/>
            <person name="Labutti K."/>
            <person name="Barry K."/>
            <person name="Goldstein A."/>
            <person name="Labbe J."/>
            <person name="Schadt C."/>
            <person name="Tuskan G."/>
            <person name="Grigoriev I."/>
            <person name="Martin F."/>
            <person name="Vilgalys R."/>
            <person name="Bonito G."/>
        </authorList>
    </citation>
    <scope>NUCLEOTIDE SEQUENCE [LARGE SCALE GENOMIC DNA]</scope>
    <source>
        <strain evidence="2 3">AG-77</strain>
    </source>
</reference>
<feature type="compositionally biased region" description="Polar residues" evidence="1">
    <location>
        <begin position="142"/>
        <end position="155"/>
    </location>
</feature>
<feature type="region of interest" description="Disordered" evidence="1">
    <location>
        <begin position="1"/>
        <end position="35"/>
    </location>
</feature>
<sequence>MSGAALELNTGPRKEETRPRTQSNASQTSVLDDTDAVSLNSLRSATKKLSLGKRISSFFRGSTNNTGKLSNTFPVSSLTQSLSNGAAAASAEAEVSANSRSSTPSLTPIDELTPPDRAHSVYIHQRSHSTPDHVGSTGYGHFNSSTQPGFQNSTIEDSRLRTARDSGFEEASGRGHRRHSSSIVKGPPAHGTSSPQLQPYQTSVENQRRSSHHHKNECVSIDSQQQHQHQQIRRPAAHLQLSSSSPQLPSHVDNELHLPTPQRHNNRHSFMGTDITNYPSSTASTPKRGNTPTGFASSSSSDTLISKVNREKASVCFQAPSTKKETFTRDAHLDPALSSLVQQHRKDFKTNQRLGGTPQLTPPRHSPQLSGHSPRQRGSLYLQDDSHQVLPPPMLTPGSRRDSNGSQNYVHPSSSPGLYAADTQTKRLSTGNQYLQQQHPNYPYTGTHGSSSSATAKLSGSQGNVSLQHPVGLHYDQALQSSPLAGPQKTSSPKRLSTVGYFTPQPQPPLLQISPFPSPSLGALPTTGSLPEMTTLQPTLQQQQHLEQLQQIRIQQQQVLLQQQQHLHLQAQQARAALTVTVAAALQQQQQLQQQPLQQQQQHLAQVGLGLDMMPAQTLGAMAMTATPPGAVSPLALYPAAFQTPHTVTMHQYQQQQRSMKLNTNNNILHGTAPMQTYPAGTGYN</sequence>
<feature type="compositionally biased region" description="Polar residues" evidence="1">
    <location>
        <begin position="20"/>
        <end position="35"/>
    </location>
</feature>
<name>A0A197JQS7_9FUNG</name>
<protein>
    <submittedName>
        <fullName evidence="2">Uncharacterized protein</fullName>
    </submittedName>
</protein>
<feature type="compositionally biased region" description="Polar residues" evidence="1">
    <location>
        <begin position="404"/>
        <end position="420"/>
    </location>
</feature>
<dbReference type="EMBL" id="KV442055">
    <property type="protein sequence ID" value="OAQ27627.1"/>
    <property type="molecule type" value="Genomic_DNA"/>
</dbReference>
<dbReference type="Proteomes" id="UP000078512">
    <property type="component" value="Unassembled WGS sequence"/>
</dbReference>
<gene>
    <name evidence="2" type="ORF">K457DRAFT_127284</name>
</gene>
<feature type="region of interest" description="Disordered" evidence="1">
    <location>
        <begin position="436"/>
        <end position="468"/>
    </location>
</feature>
<feature type="compositionally biased region" description="Low complexity" evidence="1">
    <location>
        <begin position="237"/>
        <end position="251"/>
    </location>
</feature>
<organism evidence="2 3">
    <name type="scientific">Linnemannia elongata AG-77</name>
    <dbReference type="NCBI Taxonomy" id="1314771"/>
    <lineage>
        <taxon>Eukaryota</taxon>
        <taxon>Fungi</taxon>
        <taxon>Fungi incertae sedis</taxon>
        <taxon>Mucoromycota</taxon>
        <taxon>Mortierellomycotina</taxon>
        <taxon>Mortierellomycetes</taxon>
        <taxon>Mortierellales</taxon>
        <taxon>Mortierellaceae</taxon>
        <taxon>Linnemannia</taxon>
    </lineage>
</organism>
<proteinExistence type="predicted"/>
<accession>A0A197JQS7</accession>
<evidence type="ECO:0000313" key="3">
    <source>
        <dbReference type="Proteomes" id="UP000078512"/>
    </source>
</evidence>
<feature type="compositionally biased region" description="Low complexity" evidence="1">
    <location>
        <begin position="450"/>
        <end position="461"/>
    </location>
</feature>
<feature type="compositionally biased region" description="Polar residues" evidence="1">
    <location>
        <begin position="191"/>
        <end position="205"/>
    </location>
</feature>
<dbReference type="OrthoDB" id="2446099at2759"/>
<feature type="compositionally biased region" description="Basic and acidic residues" evidence="1">
    <location>
        <begin position="156"/>
        <end position="173"/>
    </location>
</feature>
<feature type="region of interest" description="Disordered" evidence="1">
    <location>
        <begin position="350"/>
        <end position="420"/>
    </location>
</feature>
<feature type="compositionally biased region" description="Low complexity" evidence="1">
    <location>
        <begin position="93"/>
        <end position="102"/>
    </location>
</feature>
<evidence type="ECO:0000313" key="2">
    <source>
        <dbReference type="EMBL" id="OAQ27627.1"/>
    </source>
</evidence>
<evidence type="ECO:0000256" key="1">
    <source>
        <dbReference type="SAM" id="MobiDB-lite"/>
    </source>
</evidence>
<dbReference type="AlphaFoldDB" id="A0A197JQS7"/>
<feature type="region of interest" description="Disordered" evidence="1">
    <location>
        <begin position="93"/>
        <end position="302"/>
    </location>
</feature>
<feature type="compositionally biased region" description="Polar residues" evidence="1">
    <location>
        <begin position="274"/>
        <end position="302"/>
    </location>
</feature>
<keyword evidence="3" id="KW-1185">Reference proteome</keyword>